<protein>
    <submittedName>
        <fullName evidence="3">SIMPL domain-containing protein</fullName>
    </submittedName>
</protein>
<dbReference type="RefSeq" id="WP_194263986.1">
    <property type="nucleotide sequence ID" value="NZ_JABCQF010000001.1"/>
</dbReference>
<evidence type="ECO:0000256" key="1">
    <source>
        <dbReference type="SAM" id="MobiDB-lite"/>
    </source>
</evidence>
<dbReference type="Gene3D" id="3.30.70.2970">
    <property type="entry name" value="Protein of unknown function (DUF541), domain 2"/>
    <property type="match status" value="1"/>
</dbReference>
<evidence type="ECO:0000256" key="2">
    <source>
        <dbReference type="SAM" id="SignalP"/>
    </source>
</evidence>
<comment type="caution">
    <text evidence="3">The sequence shown here is derived from an EMBL/GenBank/DDBJ whole genome shotgun (WGS) entry which is preliminary data.</text>
</comment>
<proteinExistence type="predicted"/>
<feature type="signal peptide" evidence="2">
    <location>
        <begin position="1"/>
        <end position="39"/>
    </location>
</feature>
<feature type="region of interest" description="Disordered" evidence="1">
    <location>
        <begin position="220"/>
        <end position="247"/>
    </location>
</feature>
<feature type="chain" id="PRO_5045835364" evidence="2">
    <location>
        <begin position="40"/>
        <end position="247"/>
    </location>
</feature>
<sequence>MTRFSLPRSKARPGPLLAVALAVSPVALSCTGAFSTAQAADMQQDTTTQLDFSVMGTAHAVPTELTVRLSVRSDSPSAAAAQKDVNTRMAAAMKLAGGQDGIVAKAGGYSIYENTPEHGPKSWTARQELELSGQDSVRLLGLAGQLQSQSLMLEGLDWSLDDATRERLLQEARTEALKKVRSQAEQSAQTLGLRLARLKEVRISYQEPGPRPVMLMAARMADSAPPQRSPDEQTLRVNVSVQAELSP</sequence>
<dbReference type="Pfam" id="PF04402">
    <property type="entry name" value="SIMPL"/>
    <property type="match status" value="1"/>
</dbReference>
<dbReference type="Gene3D" id="3.30.110.170">
    <property type="entry name" value="Protein of unknown function (DUF541), domain 1"/>
    <property type="match status" value="1"/>
</dbReference>
<evidence type="ECO:0000313" key="3">
    <source>
        <dbReference type="EMBL" id="MBF0881243.1"/>
    </source>
</evidence>
<dbReference type="InterPro" id="IPR007497">
    <property type="entry name" value="SIMPL/DUF541"/>
</dbReference>
<evidence type="ECO:0000313" key="4">
    <source>
        <dbReference type="Proteomes" id="UP000644588"/>
    </source>
</evidence>
<dbReference type="PANTHER" id="PTHR34387:SF2">
    <property type="entry name" value="SLR1258 PROTEIN"/>
    <property type="match status" value="1"/>
</dbReference>
<reference evidence="3 4" key="2">
    <citation type="submission" date="2020-11" db="EMBL/GenBank/DDBJ databases">
        <title>Description of novel Gluconobacter species.</title>
        <authorList>
            <person name="Cleenwerck I."/>
            <person name="Cnockaert M."/>
            <person name="Borremans W."/>
            <person name="Wieme A.D."/>
            <person name="De Vuyst L."/>
            <person name="Vandamme P."/>
        </authorList>
    </citation>
    <scope>NUCLEOTIDE SEQUENCE [LARGE SCALE GENOMIC DNA]</scope>
    <source>
        <strain evidence="3 4">R-71646</strain>
    </source>
</reference>
<dbReference type="Proteomes" id="UP000644588">
    <property type="component" value="Unassembled WGS sequence"/>
</dbReference>
<feature type="compositionally biased region" description="Polar residues" evidence="1">
    <location>
        <begin position="235"/>
        <end position="247"/>
    </location>
</feature>
<keyword evidence="2" id="KW-0732">Signal</keyword>
<organism evidence="3 4">
    <name type="scientific">Gluconobacter potus</name>
    <dbReference type="NCBI Taxonomy" id="2724927"/>
    <lineage>
        <taxon>Bacteria</taxon>
        <taxon>Pseudomonadati</taxon>
        <taxon>Pseudomonadota</taxon>
        <taxon>Alphaproteobacteria</taxon>
        <taxon>Acetobacterales</taxon>
        <taxon>Acetobacteraceae</taxon>
        <taxon>Gluconobacter</taxon>
    </lineage>
</organism>
<dbReference type="PROSITE" id="PS51257">
    <property type="entry name" value="PROKAR_LIPOPROTEIN"/>
    <property type="match status" value="1"/>
</dbReference>
<dbReference type="EMBL" id="JABCQF010000001">
    <property type="protein sequence ID" value="MBF0881243.1"/>
    <property type="molecule type" value="Genomic_DNA"/>
</dbReference>
<keyword evidence="4" id="KW-1185">Reference proteome</keyword>
<dbReference type="InterPro" id="IPR052022">
    <property type="entry name" value="26kDa_periplasmic_antigen"/>
</dbReference>
<reference evidence="4" key="1">
    <citation type="submission" date="2020-04" db="EMBL/GenBank/DDBJ databases">
        <title>Description of novel Gluconacetobacter.</title>
        <authorList>
            <person name="Sombolestani A."/>
        </authorList>
    </citation>
    <scope>NUCLEOTIDE SEQUENCE [LARGE SCALE GENOMIC DNA]</scope>
    <source>
        <strain evidence="4">R-71646</strain>
    </source>
</reference>
<gene>
    <name evidence="3" type="ORF">HKD31_00590</name>
</gene>
<accession>A0ABR9YIF6</accession>
<name>A0ABR9YIF6_9PROT</name>
<dbReference type="PANTHER" id="PTHR34387">
    <property type="entry name" value="SLR1258 PROTEIN"/>
    <property type="match status" value="1"/>
</dbReference>